<name>A0A5D3YN67_9BACT</name>
<evidence type="ECO:0000313" key="1">
    <source>
        <dbReference type="EMBL" id="TYP95360.1"/>
    </source>
</evidence>
<dbReference type="EMBL" id="VNHY01000001">
    <property type="protein sequence ID" value="TYP95360.1"/>
    <property type="molecule type" value="Genomic_DNA"/>
</dbReference>
<dbReference type="Proteomes" id="UP000324595">
    <property type="component" value="Unassembled WGS sequence"/>
</dbReference>
<keyword evidence="2" id="KW-1185">Reference proteome</keyword>
<sequence length="49" mass="5667">MWDEVTLGKRTVKQLFLSRLFGKMILKGFVKDDSPLKRYLPAVDGIKVK</sequence>
<comment type="caution">
    <text evidence="1">The sequence shown here is derived from an EMBL/GenBank/DDBJ whole genome shotgun (WGS) entry which is preliminary data.</text>
</comment>
<proteinExistence type="predicted"/>
<gene>
    <name evidence="1" type="ORF">LX73_0661</name>
</gene>
<organism evidence="1 2">
    <name type="scientific">Fodinibius salinus</name>
    <dbReference type="NCBI Taxonomy" id="860790"/>
    <lineage>
        <taxon>Bacteria</taxon>
        <taxon>Pseudomonadati</taxon>
        <taxon>Balneolota</taxon>
        <taxon>Balneolia</taxon>
        <taxon>Balneolales</taxon>
        <taxon>Balneolaceae</taxon>
        <taxon>Fodinibius</taxon>
    </lineage>
</organism>
<dbReference type="AlphaFoldDB" id="A0A5D3YN67"/>
<accession>A0A5D3YN67</accession>
<evidence type="ECO:0000313" key="2">
    <source>
        <dbReference type="Proteomes" id="UP000324595"/>
    </source>
</evidence>
<protein>
    <submittedName>
        <fullName evidence="1">Uncharacterized protein</fullName>
    </submittedName>
</protein>
<reference evidence="1 2" key="1">
    <citation type="submission" date="2019-07" db="EMBL/GenBank/DDBJ databases">
        <title>Genomic Encyclopedia of Archaeal and Bacterial Type Strains, Phase II (KMG-II): from individual species to whole genera.</title>
        <authorList>
            <person name="Goeker M."/>
        </authorList>
    </citation>
    <scope>NUCLEOTIDE SEQUENCE [LARGE SCALE GENOMIC DNA]</scope>
    <source>
        <strain evidence="1 2">DSM 21935</strain>
    </source>
</reference>